<reference evidence="1" key="1">
    <citation type="submission" date="2021-11" db="EMBL/GenBank/DDBJ databases">
        <title>Study of the species diversity of bacterial strains isolated from a unique natural object - Shulgan-Tash cave (Bashkiria).</title>
        <authorList>
            <person name="Sazanova A.L."/>
            <person name="Chirak E.R."/>
            <person name="Safronova V.I."/>
        </authorList>
    </citation>
    <scope>NUCLEOTIDE SEQUENCE</scope>
    <source>
        <strain evidence="1">P1</strain>
    </source>
</reference>
<evidence type="ECO:0000313" key="1">
    <source>
        <dbReference type="EMBL" id="UUZ44234.1"/>
    </source>
</evidence>
<protein>
    <submittedName>
        <fullName evidence="1">Uncharacterized protein</fullName>
    </submittedName>
</protein>
<dbReference type="EMBL" id="CP087977">
    <property type="protein sequence ID" value="UUZ44234.1"/>
    <property type="molecule type" value="Genomic_DNA"/>
</dbReference>
<organism evidence="1 2">
    <name type="scientific">Janibacter limosus</name>
    <dbReference type="NCBI Taxonomy" id="53458"/>
    <lineage>
        <taxon>Bacteria</taxon>
        <taxon>Bacillati</taxon>
        <taxon>Actinomycetota</taxon>
        <taxon>Actinomycetes</taxon>
        <taxon>Micrococcales</taxon>
        <taxon>Intrasporangiaceae</taxon>
        <taxon>Janibacter</taxon>
    </lineage>
</organism>
<name>A0AC61U2K1_9MICO</name>
<gene>
    <name evidence="1" type="ORF">LP422_17205</name>
</gene>
<sequence>MTTRARGAVVAALAVTGLVVPALLFVAQYPRWWVWIAREQVPMTWFQSVALVLAGAVSLLAWFVSRTADVTPRAGFVLLAVGFAALALDERFAVHERVRDGVLAPRGVRLPLLTRIAPGDFLLVLVAAGGLLLLPLVLRTIRVDRRARTLFGIGVALSVVAVGADSIDPGTRSVGAERVQQSLEECIELWAGLSYLGAVTLRLMSLVTEHVTPAGIADPAPREGRAATANPAPSSGALGGTNGAGVLAEESVR</sequence>
<evidence type="ECO:0000313" key="2">
    <source>
        <dbReference type="Proteomes" id="UP001059663"/>
    </source>
</evidence>
<accession>A0AC61U2K1</accession>
<proteinExistence type="predicted"/>
<dbReference type="Proteomes" id="UP001059663">
    <property type="component" value="Chromosome"/>
</dbReference>